<sequence>MVRKGSSEEPVHLEGIPVAAIHRLVFCGGQFDDHQSVGLLGQQCSHSGPDPQFHGSPVVMRLLVCGGKAGASCVHYICALYVCTSAALYPEWCPWPSEDPSNTRYVIPLSSGLHGRMRKEGMGFF</sequence>
<reference evidence="1" key="1">
    <citation type="submission" date="2025-03" db="EMBL/GenBank/DDBJ databases">
        <authorList>
            <consortium name="ELIXIR-Norway"/>
            <consortium name="Elixir Norway"/>
        </authorList>
    </citation>
    <scope>NUCLEOTIDE SEQUENCE</scope>
</reference>
<evidence type="ECO:0000313" key="2">
    <source>
        <dbReference type="Proteomes" id="UP001162501"/>
    </source>
</evidence>
<proteinExistence type="predicted"/>
<name>A0ACB1KG02_RANTA</name>
<comment type="caution">
    <text evidence="1">The sequence shown here is derived from an EMBL/GenBank/DDBJ whole genome shotgun (WGS) entry which is preliminary data.</text>
</comment>
<dbReference type="Proteomes" id="UP001162501">
    <property type="component" value="Unassembled WGS sequence"/>
</dbReference>
<gene>
    <name evidence="1" type="ORF">MRATA1EN22A_LOCUS29520</name>
</gene>
<organism evidence="1 2">
    <name type="scientific">Rangifer tarandus platyrhynchus</name>
    <name type="common">Svalbard reindeer</name>
    <dbReference type="NCBI Taxonomy" id="3082113"/>
    <lineage>
        <taxon>Eukaryota</taxon>
        <taxon>Metazoa</taxon>
        <taxon>Chordata</taxon>
        <taxon>Craniata</taxon>
        <taxon>Vertebrata</taxon>
        <taxon>Euteleostomi</taxon>
        <taxon>Mammalia</taxon>
        <taxon>Eutheria</taxon>
        <taxon>Laurasiatheria</taxon>
        <taxon>Artiodactyla</taxon>
        <taxon>Ruminantia</taxon>
        <taxon>Pecora</taxon>
        <taxon>Cervidae</taxon>
        <taxon>Odocoileinae</taxon>
        <taxon>Rangifer</taxon>
    </lineage>
</organism>
<evidence type="ECO:0000313" key="1">
    <source>
        <dbReference type="EMBL" id="CAM9181595.1"/>
    </source>
</evidence>
<dbReference type="EMBL" id="CATOBB020000693">
    <property type="protein sequence ID" value="CAM9181595.1"/>
    <property type="molecule type" value="Genomic_DNA"/>
</dbReference>
<accession>A0ACB1KG02</accession>
<protein>
    <submittedName>
        <fullName evidence="1">Uncharacterized protein</fullName>
    </submittedName>
</protein>